<reference evidence="1" key="1">
    <citation type="journal article" date="2014" name="Genome Announc.">
        <title>Draft Genome Sequences of Three Alkaliphilic Bacillus Strains, Bacillus wakoensis JCM 9140T, Bacillus akibai JCM 9157T, and Bacillus hemicellulosilyticus JCM 9152T.</title>
        <authorList>
            <person name="Yuki M."/>
            <person name="Oshima K."/>
            <person name="Suda W."/>
            <person name="Oshida Y."/>
            <person name="Kitamura K."/>
            <person name="Iida T."/>
            <person name="Hattori M."/>
            <person name="Ohkuma M."/>
        </authorList>
    </citation>
    <scope>NUCLEOTIDE SEQUENCE [LARGE SCALE GENOMIC DNA]</scope>
    <source>
        <strain evidence="1">JCM 9140</strain>
    </source>
</reference>
<sequence length="70" mass="8204">MNEVPILLKVVLFSNCTFTGKIATKEMKDGKLYYRLSVKTCNLNFYKLVEEMNHTHRIKLPYVYKSDEVG</sequence>
<gene>
    <name evidence="1" type="ORF">JCM9140_4429</name>
</gene>
<evidence type="ECO:0000313" key="1">
    <source>
        <dbReference type="EMBL" id="GAE28219.1"/>
    </source>
</evidence>
<dbReference type="Proteomes" id="UP000018890">
    <property type="component" value="Unassembled WGS sequence"/>
</dbReference>
<keyword evidence="2" id="KW-1185">Reference proteome</keyword>
<accession>W4Q9Z7</accession>
<dbReference type="AlphaFoldDB" id="W4Q9Z7"/>
<name>W4Q9Z7_9BACI</name>
<proteinExistence type="predicted"/>
<organism evidence="1 2">
    <name type="scientific">Halalkalibacter wakoensis JCM 9140</name>
    <dbReference type="NCBI Taxonomy" id="1236970"/>
    <lineage>
        <taxon>Bacteria</taxon>
        <taxon>Bacillati</taxon>
        <taxon>Bacillota</taxon>
        <taxon>Bacilli</taxon>
        <taxon>Bacillales</taxon>
        <taxon>Bacillaceae</taxon>
        <taxon>Halalkalibacter</taxon>
    </lineage>
</organism>
<comment type="caution">
    <text evidence="1">The sequence shown here is derived from an EMBL/GenBank/DDBJ whole genome shotgun (WGS) entry which is preliminary data.</text>
</comment>
<protein>
    <submittedName>
        <fullName evidence="1">Uncharacterized protein</fullName>
    </submittedName>
</protein>
<evidence type="ECO:0000313" key="2">
    <source>
        <dbReference type="Proteomes" id="UP000018890"/>
    </source>
</evidence>
<dbReference type="EMBL" id="BAUT01000089">
    <property type="protein sequence ID" value="GAE28219.1"/>
    <property type="molecule type" value="Genomic_DNA"/>
</dbReference>